<comment type="function">
    <text evidence="9">Part of the high-affinity ATP-driven potassium transport (or Kdp) system, which catalyzes the hydrolysis of ATP coupled with the electrogenic transport of potassium into the cytoplasm. This subunit binds the extracellular potassium ions and delivers the ions to the membrane domain of KdpB through an intramembrane tunnel.</text>
</comment>
<evidence type="ECO:0000313" key="10">
    <source>
        <dbReference type="EMBL" id="AMO94328.1"/>
    </source>
</evidence>
<keyword evidence="8 9" id="KW-0472">Membrane</keyword>
<dbReference type="RefSeq" id="WP_061539408.1">
    <property type="nucleotide sequence ID" value="NZ_CP013232.1"/>
</dbReference>
<dbReference type="GO" id="GO:0008556">
    <property type="term" value="F:P-type potassium transmembrane transporter activity"/>
    <property type="evidence" value="ECO:0007669"/>
    <property type="project" value="InterPro"/>
</dbReference>
<feature type="transmembrane region" description="Helical" evidence="9">
    <location>
        <begin position="528"/>
        <end position="552"/>
    </location>
</feature>
<evidence type="ECO:0000256" key="5">
    <source>
        <dbReference type="ARBA" id="ARBA00022958"/>
    </source>
</evidence>
<dbReference type="Proteomes" id="UP000072421">
    <property type="component" value="Chromosome"/>
</dbReference>
<evidence type="ECO:0000256" key="7">
    <source>
        <dbReference type="ARBA" id="ARBA00023065"/>
    </source>
</evidence>
<dbReference type="GO" id="GO:0005886">
    <property type="term" value="C:plasma membrane"/>
    <property type="evidence" value="ECO:0007669"/>
    <property type="project" value="UniProtKB-SubCell"/>
</dbReference>
<feature type="transmembrane region" description="Helical" evidence="9">
    <location>
        <begin position="138"/>
        <end position="160"/>
    </location>
</feature>
<feature type="transmembrane region" description="Helical" evidence="9">
    <location>
        <begin position="427"/>
        <end position="446"/>
    </location>
</feature>
<comment type="subcellular location">
    <subcellularLocation>
        <location evidence="9">Cell membrane</location>
        <topology evidence="9">Multi-pass membrane protein</topology>
    </subcellularLocation>
</comment>
<dbReference type="HAMAP" id="MF_00275">
    <property type="entry name" value="KdpA"/>
    <property type="match status" value="1"/>
</dbReference>
<keyword evidence="4 9" id="KW-0812">Transmembrane</keyword>
<protein>
    <recommendedName>
        <fullName evidence="9">Potassium-transporting ATPase potassium-binding subunit</fullName>
    </recommendedName>
    <alternativeName>
        <fullName evidence="9">ATP phosphohydrolase [potassium-transporting] A chain</fullName>
    </alternativeName>
    <alternativeName>
        <fullName evidence="9">Potassium-binding and translocating subunit A</fullName>
    </alternativeName>
    <alternativeName>
        <fullName evidence="9">Potassium-translocating ATPase A chain</fullName>
    </alternativeName>
</protein>
<dbReference type="PANTHER" id="PTHR30607">
    <property type="entry name" value="POTASSIUM-TRANSPORTING ATPASE A CHAIN"/>
    <property type="match status" value="1"/>
</dbReference>
<dbReference type="OrthoDB" id="9763796at2"/>
<feature type="transmembrane region" description="Helical" evidence="9">
    <location>
        <begin position="322"/>
        <end position="342"/>
    </location>
</feature>
<dbReference type="PANTHER" id="PTHR30607:SF2">
    <property type="entry name" value="POTASSIUM-TRANSPORTING ATPASE POTASSIUM-BINDING SUBUNIT"/>
    <property type="match status" value="1"/>
</dbReference>
<proteinExistence type="inferred from homology"/>
<comment type="similarity">
    <text evidence="9">Belongs to the KdpA family.</text>
</comment>
<comment type="subunit">
    <text evidence="9">The system is composed of three essential subunits: KdpA, KdpB and KdpC.</text>
</comment>
<accession>A0A127P997</accession>
<evidence type="ECO:0000313" key="11">
    <source>
        <dbReference type="Proteomes" id="UP000072421"/>
    </source>
</evidence>
<name>A0A127P997_9BURK</name>
<feature type="transmembrane region" description="Helical" evidence="9">
    <location>
        <begin position="6"/>
        <end position="24"/>
    </location>
</feature>
<keyword evidence="2 9" id="KW-1003">Cell membrane</keyword>
<evidence type="ECO:0000256" key="8">
    <source>
        <dbReference type="ARBA" id="ARBA00023136"/>
    </source>
</evidence>
<feature type="transmembrane region" description="Helical" evidence="9">
    <location>
        <begin position="375"/>
        <end position="395"/>
    </location>
</feature>
<evidence type="ECO:0000256" key="4">
    <source>
        <dbReference type="ARBA" id="ARBA00022692"/>
    </source>
</evidence>
<feature type="transmembrane region" description="Helical" evidence="9">
    <location>
        <begin position="467"/>
        <end position="494"/>
    </location>
</feature>
<dbReference type="PATRIC" id="fig|158899.10.peg.1636"/>
<reference evidence="10 11" key="1">
    <citation type="submission" date="2015-11" db="EMBL/GenBank/DDBJ databases">
        <title>Exploring the genomic traits of fungus-feeding bacterial genus Collimonas.</title>
        <authorList>
            <person name="Song C."/>
            <person name="Schmidt R."/>
            <person name="de Jager V."/>
            <person name="Krzyzanowska D."/>
            <person name="Jongedijk E."/>
            <person name="Cankar K."/>
            <person name="Beekwilder J."/>
            <person name="van Veen A."/>
            <person name="de Boer W."/>
            <person name="van Veen J.A."/>
            <person name="Garbeva P."/>
        </authorList>
    </citation>
    <scope>NUCLEOTIDE SEQUENCE [LARGE SCALE GENOMIC DNA]</scope>
    <source>
        <strain evidence="10 11">Ter6</strain>
    </source>
</reference>
<dbReference type="Pfam" id="PF03814">
    <property type="entry name" value="KdpA"/>
    <property type="match status" value="1"/>
</dbReference>
<dbReference type="EMBL" id="CP013232">
    <property type="protein sequence ID" value="AMO94328.1"/>
    <property type="molecule type" value="Genomic_DNA"/>
</dbReference>
<dbReference type="AlphaFoldDB" id="A0A127P997"/>
<feature type="transmembrane region" description="Helical" evidence="9">
    <location>
        <begin position="181"/>
        <end position="203"/>
    </location>
</feature>
<feature type="transmembrane region" description="Helical" evidence="9">
    <location>
        <begin position="294"/>
        <end position="315"/>
    </location>
</feature>
<evidence type="ECO:0000256" key="2">
    <source>
        <dbReference type="ARBA" id="ARBA00022475"/>
    </source>
</evidence>
<dbReference type="GO" id="GO:0030955">
    <property type="term" value="F:potassium ion binding"/>
    <property type="evidence" value="ECO:0007669"/>
    <property type="project" value="UniProtKB-UniRule"/>
</dbReference>
<dbReference type="PIRSF" id="PIRSF001294">
    <property type="entry name" value="K_ATPaseA"/>
    <property type="match status" value="1"/>
</dbReference>
<organism evidence="10">
    <name type="scientific">Collimonas fungivorans</name>
    <dbReference type="NCBI Taxonomy" id="158899"/>
    <lineage>
        <taxon>Bacteria</taxon>
        <taxon>Pseudomonadati</taxon>
        <taxon>Pseudomonadota</taxon>
        <taxon>Betaproteobacteria</taxon>
        <taxon>Burkholderiales</taxon>
        <taxon>Oxalobacteraceae</taxon>
        <taxon>Collimonas</taxon>
    </lineage>
</organism>
<feature type="transmembrane region" description="Helical" evidence="9">
    <location>
        <begin position="402"/>
        <end position="421"/>
    </location>
</feature>
<dbReference type="InterPro" id="IPR004623">
    <property type="entry name" value="KdpA"/>
</dbReference>
<keyword evidence="7 9" id="KW-0406">Ion transport</keyword>
<evidence type="ECO:0000256" key="6">
    <source>
        <dbReference type="ARBA" id="ARBA00022989"/>
    </source>
</evidence>
<dbReference type="NCBIfam" id="TIGR00680">
    <property type="entry name" value="kdpA"/>
    <property type="match status" value="1"/>
</dbReference>
<keyword evidence="3 9" id="KW-0633">Potassium transport</keyword>
<keyword evidence="1 9" id="KW-0813">Transport</keyword>
<evidence type="ECO:0000256" key="1">
    <source>
        <dbReference type="ARBA" id="ARBA00022448"/>
    </source>
</evidence>
<feature type="transmembrane region" description="Helical" evidence="9">
    <location>
        <begin position="573"/>
        <end position="592"/>
    </location>
</feature>
<feature type="transmembrane region" description="Helical" evidence="9">
    <location>
        <begin position="70"/>
        <end position="88"/>
    </location>
</feature>
<keyword evidence="6 9" id="KW-1133">Transmembrane helix</keyword>
<evidence type="ECO:0000256" key="9">
    <source>
        <dbReference type="HAMAP-Rule" id="MF_00275"/>
    </source>
</evidence>
<sequence>MTSQSTMLLIAFLAVLLVLSYPLGKFIVQVAGGSSDHAPVPGFGWFNRIEQWLYRCAGIQAKSEMNWKHYALALLLFNTIGALATYALQRLQVWLPLNPQHFANVSPDSSFNTAVSFISNTNWQGYAGEGTMSYLTQMLVLAVQNFFSAATGISVAFALIRGFSRHSAQSIGNFWTDVTRSTVYVLLPLSVIFSVFLISQGVIQNFDSYKDANIVQSLDYQQPKVGADGQPLMGTTGDAAGKPVMEAANTKVQTLAMGPVASQEAIKMIGTNGGGFFNANSAHPYENPTPLSNFMQMLAIFLIPAALCFTFGFMVGDIRQGWAVLAAMTIIFVIMTAVVMYAEQQPHPGLTAMGIDQGHSLLQSGGNMEGKETRFGISASALFAAITTAASCGAVNAMHDSFTALGGLVPMALIQMGEVVFGGVGSGLYGMLVFAIMAVFIAGLMIGRTPEYLGKKIQSFEMKMTSIAILATPILVLAGTAIAVMATAGVAGILNPGAHGFSEILYAFSSAANNNGSAFAGLSANTPFYNVMLAIAMWFGRFIIIVTILAMAGSFAAKKRLEPNSGTMPTHGPLFIVLLIGVVVLVGVLNYVPALALGPVVEHLQMFAQ</sequence>
<gene>
    <name evidence="9 10" type="primary">kdpA</name>
    <name evidence="10" type="ORF">CFter6_1626</name>
</gene>
<keyword evidence="5 9" id="KW-0630">Potassium</keyword>
<evidence type="ECO:0000256" key="3">
    <source>
        <dbReference type="ARBA" id="ARBA00022538"/>
    </source>
</evidence>